<feature type="signal peptide" evidence="1">
    <location>
        <begin position="1"/>
        <end position="23"/>
    </location>
</feature>
<evidence type="ECO:0000256" key="1">
    <source>
        <dbReference type="SAM" id="SignalP"/>
    </source>
</evidence>
<dbReference type="Proteomes" id="UP000708208">
    <property type="component" value="Unassembled WGS sequence"/>
</dbReference>
<keyword evidence="3" id="KW-1185">Reference proteome</keyword>
<keyword evidence="1" id="KW-0732">Signal</keyword>
<dbReference type="Pfam" id="PF01395">
    <property type="entry name" value="PBP_GOBP"/>
    <property type="match status" value="1"/>
</dbReference>
<comment type="caution">
    <text evidence="2">The sequence shown here is derived from an EMBL/GenBank/DDBJ whole genome shotgun (WGS) entry which is preliminary data.</text>
</comment>
<dbReference type="GO" id="GO:0005549">
    <property type="term" value="F:odorant binding"/>
    <property type="evidence" value="ECO:0007669"/>
    <property type="project" value="InterPro"/>
</dbReference>
<dbReference type="InterPro" id="IPR006170">
    <property type="entry name" value="PBP/GOBP"/>
</dbReference>
<gene>
    <name evidence="2" type="ORF">AFUS01_LOCUS36579</name>
</gene>
<evidence type="ECO:0000313" key="2">
    <source>
        <dbReference type="EMBL" id="CAG7826529.1"/>
    </source>
</evidence>
<dbReference type="AlphaFoldDB" id="A0A8J2PKF2"/>
<evidence type="ECO:0000313" key="3">
    <source>
        <dbReference type="Proteomes" id="UP000708208"/>
    </source>
</evidence>
<protein>
    <submittedName>
        <fullName evidence="2">Uncharacterized protein</fullName>
    </submittedName>
</protein>
<organism evidence="2 3">
    <name type="scientific">Allacma fusca</name>
    <dbReference type="NCBI Taxonomy" id="39272"/>
    <lineage>
        <taxon>Eukaryota</taxon>
        <taxon>Metazoa</taxon>
        <taxon>Ecdysozoa</taxon>
        <taxon>Arthropoda</taxon>
        <taxon>Hexapoda</taxon>
        <taxon>Collembola</taxon>
        <taxon>Symphypleona</taxon>
        <taxon>Sminthuridae</taxon>
        <taxon>Allacma</taxon>
    </lineage>
</organism>
<reference evidence="2" key="1">
    <citation type="submission" date="2021-06" db="EMBL/GenBank/DDBJ databases">
        <authorList>
            <person name="Hodson N. C."/>
            <person name="Mongue J. A."/>
            <person name="Jaron S. K."/>
        </authorList>
    </citation>
    <scope>NUCLEOTIDE SEQUENCE</scope>
</reference>
<accession>A0A8J2PKF2</accession>
<proteinExistence type="predicted"/>
<dbReference type="EMBL" id="CAJVCH010540100">
    <property type="protein sequence ID" value="CAG7826529.1"/>
    <property type="molecule type" value="Genomic_DNA"/>
</dbReference>
<feature type="chain" id="PRO_5035314573" evidence="1">
    <location>
        <begin position="24"/>
        <end position="180"/>
    </location>
</feature>
<name>A0A8J2PKF2_9HEXA</name>
<sequence length="180" mass="20535">MRNFAAKYGFLLLFLCQNLIVSSKMFDAVDDDEPETEKEKCEGEQVVGLMSVMRNFEVCKKEEFYIENYKSDSTRYIAQRCFAKCIFKQEKALDESGALTLDSFKNALKNRITGKLEEVILKAFVNCYEQHSALLNPDDPTCPGFDKVGICLHPVFQHVCDGPEFLPEPSQLPEPSKQEL</sequence>